<evidence type="ECO:0000313" key="1">
    <source>
        <dbReference type="EMBL" id="WQQ26762.1"/>
    </source>
</evidence>
<keyword evidence="2" id="KW-1185">Reference proteome</keyword>
<dbReference type="RefSeq" id="WP_322454107.1">
    <property type="nucleotide sequence ID" value="NZ_CP141059.1"/>
</dbReference>
<dbReference type="Proteomes" id="UP001327225">
    <property type="component" value="Chromosome"/>
</dbReference>
<dbReference type="EMBL" id="CP141059">
    <property type="protein sequence ID" value="WQQ26762.1"/>
    <property type="molecule type" value="Genomic_DNA"/>
</dbReference>
<accession>A0ABZ0ZSY0</accession>
<evidence type="ECO:0000313" key="2">
    <source>
        <dbReference type="Proteomes" id="UP001327225"/>
    </source>
</evidence>
<sequence length="100" mass="10993">MVIRMSPEVAAQVEDRFDNLAQDFFNLSDLVVTARHQLDGACGDFSSDMQGYTQTFESGWSQTFDIASECAGLIAGNTNQVMVDLQKVDRDASHQTAITI</sequence>
<organism evidence="1 2">
    <name type="scientific">Nocardioides bizhenqiangii</name>
    <dbReference type="NCBI Taxonomy" id="3095076"/>
    <lineage>
        <taxon>Bacteria</taxon>
        <taxon>Bacillati</taxon>
        <taxon>Actinomycetota</taxon>
        <taxon>Actinomycetes</taxon>
        <taxon>Propionibacteriales</taxon>
        <taxon>Nocardioidaceae</taxon>
        <taxon>Nocardioides</taxon>
    </lineage>
</organism>
<evidence type="ECO:0008006" key="3">
    <source>
        <dbReference type="Google" id="ProtNLM"/>
    </source>
</evidence>
<gene>
    <name evidence="1" type="ORF">SHK19_00680</name>
</gene>
<protein>
    <recommendedName>
        <fullName evidence="3">WXG100 family type VII secretion target</fullName>
    </recommendedName>
</protein>
<proteinExistence type="predicted"/>
<reference evidence="2" key="1">
    <citation type="submission" date="2023-12" db="EMBL/GenBank/DDBJ databases">
        <title>Novel species in genus Nocardioides.</title>
        <authorList>
            <person name="Zhou H."/>
        </authorList>
    </citation>
    <scope>NUCLEOTIDE SEQUENCE [LARGE SCALE GENOMIC DNA]</scope>
    <source>
        <strain evidence="2">HM61</strain>
    </source>
</reference>
<name>A0ABZ0ZSY0_9ACTN</name>